<gene>
    <name evidence="4" type="ORF">GJJ64_05830</name>
</gene>
<proteinExistence type="predicted"/>
<name>A0A7K0FL60_9SPHI</name>
<dbReference type="InterPro" id="IPR012373">
    <property type="entry name" value="Ferrdict_sens_TM"/>
</dbReference>
<dbReference type="PANTHER" id="PTHR30273">
    <property type="entry name" value="PERIPLASMIC SIGNAL SENSOR AND SIGMA FACTOR ACTIVATOR FECR-RELATED"/>
    <property type="match status" value="1"/>
</dbReference>
<keyword evidence="5" id="KW-1185">Reference proteome</keyword>
<dbReference type="InterPro" id="IPR006860">
    <property type="entry name" value="FecR"/>
</dbReference>
<evidence type="ECO:0000259" key="3">
    <source>
        <dbReference type="Pfam" id="PF16344"/>
    </source>
</evidence>
<evidence type="ECO:0000259" key="2">
    <source>
        <dbReference type="Pfam" id="PF04773"/>
    </source>
</evidence>
<dbReference type="PANTHER" id="PTHR30273:SF2">
    <property type="entry name" value="PROTEIN FECR"/>
    <property type="match status" value="1"/>
</dbReference>
<dbReference type="AlphaFoldDB" id="A0A7K0FL60"/>
<keyword evidence="1" id="KW-0472">Membrane</keyword>
<sequence length="338" mass="38301">MNAPYITLEDLILDAKFISWVKNPDTVDGQFWINWAAKSEENQLILEQAKAIILELAKDDDEPIQDELNDLWSRIEATNDAFDKEKAKQNAVVHQLSFIKSWQKVAAVFVGFGVVVALILFLLNQKVNISTQYAENQKIQLPDGSFVVLNANSSVSFADDWDEQSPREVWLEGEAFFSVTHTANHQKFIVHTNDLDVQVLGTKFNVNARASKTRVVLNSGKVKLFLHQEKNQEVDMKPGELVDFSANNKAFIKKVVKTKVFSAWVNKELVFEDTSLGEIAQLLEDNYGYKVKFVNEELANLTFTGTADTENINLLFTILQKTFNITIQKQGNNLIINN</sequence>
<dbReference type="Pfam" id="PF04773">
    <property type="entry name" value="FecR"/>
    <property type="match status" value="1"/>
</dbReference>
<keyword evidence="1" id="KW-1133">Transmembrane helix</keyword>
<evidence type="ECO:0000256" key="1">
    <source>
        <dbReference type="SAM" id="Phobius"/>
    </source>
</evidence>
<dbReference type="Pfam" id="PF16344">
    <property type="entry name" value="FecR_C"/>
    <property type="match status" value="1"/>
</dbReference>
<dbReference type="GO" id="GO:0016989">
    <property type="term" value="F:sigma factor antagonist activity"/>
    <property type="evidence" value="ECO:0007669"/>
    <property type="project" value="TreeGrafter"/>
</dbReference>
<dbReference type="InterPro" id="IPR032508">
    <property type="entry name" value="FecR_C"/>
</dbReference>
<dbReference type="Gene3D" id="2.60.120.1440">
    <property type="match status" value="1"/>
</dbReference>
<dbReference type="PIRSF" id="PIRSF018266">
    <property type="entry name" value="FecR"/>
    <property type="match status" value="1"/>
</dbReference>
<protein>
    <submittedName>
        <fullName evidence="4">DUF4974 domain-containing protein</fullName>
    </submittedName>
</protein>
<keyword evidence="1" id="KW-0812">Transmembrane</keyword>
<evidence type="ECO:0000313" key="4">
    <source>
        <dbReference type="EMBL" id="MRX46698.1"/>
    </source>
</evidence>
<accession>A0A7K0FL60</accession>
<evidence type="ECO:0000313" key="5">
    <source>
        <dbReference type="Proteomes" id="UP000462931"/>
    </source>
</evidence>
<organism evidence="4 5">
    <name type="scientific">Pedobacter puniceum</name>
    <dbReference type="NCBI Taxonomy" id="2666136"/>
    <lineage>
        <taxon>Bacteria</taxon>
        <taxon>Pseudomonadati</taxon>
        <taxon>Bacteroidota</taxon>
        <taxon>Sphingobacteriia</taxon>
        <taxon>Sphingobacteriales</taxon>
        <taxon>Sphingobacteriaceae</taxon>
        <taxon>Pedobacter</taxon>
    </lineage>
</organism>
<feature type="transmembrane region" description="Helical" evidence="1">
    <location>
        <begin position="105"/>
        <end position="123"/>
    </location>
</feature>
<comment type="caution">
    <text evidence="4">The sequence shown here is derived from an EMBL/GenBank/DDBJ whole genome shotgun (WGS) entry which is preliminary data.</text>
</comment>
<feature type="domain" description="Protein FecR C-terminal" evidence="3">
    <location>
        <begin position="268"/>
        <end position="336"/>
    </location>
</feature>
<dbReference type="Gene3D" id="3.55.50.30">
    <property type="match status" value="1"/>
</dbReference>
<feature type="domain" description="FecR protein" evidence="2">
    <location>
        <begin position="129"/>
        <end position="223"/>
    </location>
</feature>
<dbReference type="EMBL" id="WKJI01000001">
    <property type="protein sequence ID" value="MRX46698.1"/>
    <property type="molecule type" value="Genomic_DNA"/>
</dbReference>
<dbReference type="Proteomes" id="UP000462931">
    <property type="component" value="Unassembled WGS sequence"/>
</dbReference>
<reference evidence="4 5" key="1">
    <citation type="submission" date="2019-11" db="EMBL/GenBank/DDBJ databases">
        <authorList>
            <person name="Cheng Q."/>
            <person name="Yang Z."/>
        </authorList>
    </citation>
    <scope>NUCLEOTIDE SEQUENCE [LARGE SCALE GENOMIC DNA]</scope>
    <source>
        <strain evidence="4 5">HX-22-1</strain>
    </source>
</reference>
<dbReference type="RefSeq" id="WP_154286767.1">
    <property type="nucleotide sequence ID" value="NZ_WKJI01000001.1"/>
</dbReference>